<organism evidence="1 2">
    <name type="scientific">Mycobacterium intermedium</name>
    <dbReference type="NCBI Taxonomy" id="28445"/>
    <lineage>
        <taxon>Bacteria</taxon>
        <taxon>Bacillati</taxon>
        <taxon>Actinomycetota</taxon>
        <taxon>Actinomycetes</taxon>
        <taxon>Mycobacteriales</taxon>
        <taxon>Mycobacteriaceae</taxon>
        <taxon>Mycobacterium</taxon>
        <taxon>Mycobacterium simiae complex</taxon>
    </lineage>
</organism>
<name>A0A1E3SII4_MYCIE</name>
<dbReference type="AlphaFoldDB" id="A0A1E3SII4"/>
<accession>A0A1E3SII4</accession>
<dbReference type="RefSeq" id="WP_069418210.1">
    <property type="nucleotide sequence ID" value="NZ_CBCRZH010000088.1"/>
</dbReference>
<gene>
    <name evidence="1" type="ORF">BST27_23325</name>
</gene>
<dbReference type="EMBL" id="MVHT01000081">
    <property type="protein sequence ID" value="ORA97062.1"/>
    <property type="molecule type" value="Genomic_DNA"/>
</dbReference>
<comment type="caution">
    <text evidence="1">The sequence shown here is derived from an EMBL/GenBank/DDBJ whole genome shotgun (WGS) entry which is preliminary data.</text>
</comment>
<keyword evidence="2" id="KW-1185">Reference proteome</keyword>
<dbReference type="STRING" id="28445.BHQ20_06015"/>
<dbReference type="Proteomes" id="UP000192739">
    <property type="component" value="Unassembled WGS sequence"/>
</dbReference>
<protein>
    <submittedName>
        <fullName evidence="1">Uncharacterized protein</fullName>
    </submittedName>
</protein>
<proteinExistence type="predicted"/>
<evidence type="ECO:0000313" key="1">
    <source>
        <dbReference type="EMBL" id="ORA97062.1"/>
    </source>
</evidence>
<sequence length="510" mass="55299">MSEHLAKLAEITKLARLLNVEDPHDLDFLLDLPHESLRAFREQVTDRLFDADTARLKRVAAASKLVPVAISAKAARHAFGPRLCASIAGMLDPSRGVAIAEQLPTPFLAETSIELDPRRAASLISAMPPRVIAEVAKQLLQRDDHVTMGRFVGVLPDPSLRAAAPVMGDADLLRIGFLLEDKSHLDNMVDIVSDRLPGIVRAAHQNDLWAEAIDLFDNVGPDNKGRIGDIAASLGDAVLEGLIRAVEGLEAWDALLPVTRAMSRESLEVFTQHPAVHRESTLTAILDVALNQGLWLDLLPLAAQLPCAQRKFIAARVAQEPAERLGELIREADAADEWESLIPIAMAMNDDDRRRMAALPVMQDPDVLLKVLTTCAQHDLWTDTLPLVASLPDSAIPVLASYLDDLTDQQIVSAVNAAARGENIETLVDLALAQDSQGRRRVLGLIDGMGNVDGVVAALTDETPRKVWHALVQHRDEIPDALRDRLARQAVNTGHADIAGSLAAERSGLS</sequence>
<reference evidence="1 2" key="1">
    <citation type="submission" date="2017-02" db="EMBL/GenBank/DDBJ databases">
        <title>The new phylogeny of genus Mycobacterium.</title>
        <authorList>
            <person name="Tortoli E."/>
            <person name="Trovato A."/>
            <person name="Cirillo D.M."/>
        </authorList>
    </citation>
    <scope>NUCLEOTIDE SEQUENCE [LARGE SCALE GENOMIC DNA]</scope>
    <source>
        <strain evidence="1 2">DSM 44049</strain>
    </source>
</reference>
<evidence type="ECO:0000313" key="2">
    <source>
        <dbReference type="Proteomes" id="UP000192739"/>
    </source>
</evidence>